<reference evidence="2 3" key="1">
    <citation type="submission" date="2020-08" db="EMBL/GenBank/DDBJ databases">
        <title>Genomic Encyclopedia of Type Strains, Phase IV (KMG-IV): sequencing the most valuable type-strain genomes for metagenomic binning, comparative biology and taxonomic classification.</title>
        <authorList>
            <person name="Goeker M."/>
        </authorList>
    </citation>
    <scope>NUCLEOTIDE SEQUENCE [LARGE SCALE GENOMIC DNA]</scope>
    <source>
        <strain evidence="2 3">DSM 26189</strain>
    </source>
</reference>
<evidence type="ECO:0000313" key="3">
    <source>
        <dbReference type="Proteomes" id="UP000571950"/>
    </source>
</evidence>
<name>A0A7W6BDV7_9SPHN</name>
<evidence type="ECO:0000313" key="2">
    <source>
        <dbReference type="EMBL" id="MBB3925066.1"/>
    </source>
</evidence>
<proteinExistence type="predicted"/>
<gene>
    <name evidence="2" type="ORF">GGR43_000767</name>
</gene>
<accession>A0A7W6BDV7</accession>
<keyword evidence="3" id="KW-1185">Reference proteome</keyword>
<comment type="caution">
    <text evidence="2">The sequence shown here is derived from an EMBL/GenBank/DDBJ whole genome shotgun (WGS) entry which is preliminary data.</text>
</comment>
<feature type="compositionally biased region" description="Basic and acidic residues" evidence="1">
    <location>
        <begin position="11"/>
        <end position="22"/>
    </location>
</feature>
<feature type="region of interest" description="Disordered" evidence="1">
    <location>
        <begin position="1"/>
        <end position="22"/>
    </location>
</feature>
<dbReference type="EMBL" id="JACIDT010000002">
    <property type="protein sequence ID" value="MBB3925066.1"/>
    <property type="molecule type" value="Genomic_DNA"/>
</dbReference>
<evidence type="ECO:0000256" key="1">
    <source>
        <dbReference type="SAM" id="MobiDB-lite"/>
    </source>
</evidence>
<dbReference type="AlphaFoldDB" id="A0A7W6BDV7"/>
<protein>
    <submittedName>
        <fullName evidence="2">Uncharacterized protein</fullName>
    </submittedName>
</protein>
<organism evidence="2 3">
    <name type="scientific">Sphingobium jiangsuense</name>
    <dbReference type="NCBI Taxonomy" id="870476"/>
    <lineage>
        <taxon>Bacteria</taxon>
        <taxon>Pseudomonadati</taxon>
        <taxon>Pseudomonadota</taxon>
        <taxon>Alphaproteobacteria</taxon>
        <taxon>Sphingomonadales</taxon>
        <taxon>Sphingomonadaceae</taxon>
        <taxon>Sphingobium</taxon>
    </lineage>
</organism>
<dbReference type="Proteomes" id="UP000571950">
    <property type="component" value="Unassembled WGS sequence"/>
</dbReference>
<dbReference type="RefSeq" id="WP_188070623.1">
    <property type="nucleotide sequence ID" value="NZ_BSPS01000022.1"/>
</dbReference>
<sequence>MADATPARSDAASRDEELHPAEKQETPIAAFASLIGEVEETFCLADRLYHMRKQSAFRAVHDITYTAFCDSAWPMFDMIPEDDRDLVILAGFTSMYAEQLEDIAQQDAHAQRLAKSIYAALITITGVLARRSPGCTEAIGLLWGDLGRSIQRDVMATEIRRADMEALRHG</sequence>